<gene>
    <name evidence="2" type="ORF">ACFPM4_05720</name>
</gene>
<evidence type="ECO:0000313" key="3">
    <source>
        <dbReference type="Proteomes" id="UP001596147"/>
    </source>
</evidence>
<dbReference type="EMBL" id="JBHSMC010000003">
    <property type="protein sequence ID" value="MFC5464256.1"/>
    <property type="molecule type" value="Genomic_DNA"/>
</dbReference>
<keyword evidence="1" id="KW-1133">Transmembrane helix</keyword>
<keyword evidence="3" id="KW-1185">Reference proteome</keyword>
<name>A0ABW0LHJ1_9BACI</name>
<evidence type="ECO:0000313" key="2">
    <source>
        <dbReference type="EMBL" id="MFC5464256.1"/>
    </source>
</evidence>
<accession>A0ABW0LHJ1</accession>
<keyword evidence="1" id="KW-0472">Membrane</keyword>
<keyword evidence="1" id="KW-0812">Transmembrane</keyword>
<organism evidence="2 3">
    <name type="scientific">Lederbergia graminis</name>
    <dbReference type="NCBI Taxonomy" id="735518"/>
    <lineage>
        <taxon>Bacteria</taxon>
        <taxon>Bacillati</taxon>
        <taxon>Bacillota</taxon>
        <taxon>Bacilli</taxon>
        <taxon>Bacillales</taxon>
        <taxon>Bacillaceae</taxon>
        <taxon>Lederbergia</taxon>
    </lineage>
</organism>
<dbReference type="RefSeq" id="WP_382348862.1">
    <property type="nucleotide sequence ID" value="NZ_JBHSMC010000003.1"/>
</dbReference>
<feature type="transmembrane region" description="Helical" evidence="1">
    <location>
        <begin position="33"/>
        <end position="53"/>
    </location>
</feature>
<feature type="transmembrane region" description="Helical" evidence="1">
    <location>
        <begin position="87"/>
        <end position="104"/>
    </location>
</feature>
<dbReference type="Pfam" id="PF10710">
    <property type="entry name" value="DUF2512"/>
    <property type="match status" value="1"/>
</dbReference>
<dbReference type="InterPro" id="IPR019649">
    <property type="entry name" value="DUF2512"/>
</dbReference>
<sequence length="151" mass="17194">MRHIKAISMKFIATLVLLYAILGLIYGMSFGSVFMISLVLGITSYIIGDLFLLPRTNNTIATIADFGLALLVIWVMTESMVIGDNEFTYSLISAIGVVVFESFFHKYMAIYIHSESREDGMYIKNFRYQTEASEEFTDNISDVEKRNDVER</sequence>
<feature type="transmembrane region" description="Helical" evidence="1">
    <location>
        <begin position="60"/>
        <end position="81"/>
    </location>
</feature>
<proteinExistence type="predicted"/>
<reference evidence="3" key="1">
    <citation type="journal article" date="2019" name="Int. J. Syst. Evol. Microbiol.">
        <title>The Global Catalogue of Microorganisms (GCM) 10K type strain sequencing project: providing services to taxonomists for standard genome sequencing and annotation.</title>
        <authorList>
            <consortium name="The Broad Institute Genomics Platform"/>
            <consortium name="The Broad Institute Genome Sequencing Center for Infectious Disease"/>
            <person name="Wu L."/>
            <person name="Ma J."/>
        </authorList>
    </citation>
    <scope>NUCLEOTIDE SEQUENCE [LARGE SCALE GENOMIC DNA]</scope>
    <source>
        <strain evidence="3">CGMCC 1.12237</strain>
    </source>
</reference>
<dbReference type="Proteomes" id="UP001596147">
    <property type="component" value="Unassembled WGS sequence"/>
</dbReference>
<comment type="caution">
    <text evidence="2">The sequence shown here is derived from an EMBL/GenBank/DDBJ whole genome shotgun (WGS) entry which is preliminary data.</text>
</comment>
<feature type="transmembrane region" description="Helical" evidence="1">
    <location>
        <begin position="7"/>
        <end position="27"/>
    </location>
</feature>
<protein>
    <submittedName>
        <fullName evidence="2">YndM family protein</fullName>
    </submittedName>
</protein>
<evidence type="ECO:0000256" key="1">
    <source>
        <dbReference type="SAM" id="Phobius"/>
    </source>
</evidence>